<evidence type="ECO:0000256" key="7">
    <source>
        <dbReference type="ARBA" id="ARBA00022679"/>
    </source>
</evidence>
<gene>
    <name evidence="12" type="ORF">M1O15_01870</name>
</gene>
<keyword evidence="13" id="KW-1185">Reference proteome</keyword>
<dbReference type="RefSeq" id="WP_248631384.1">
    <property type="nucleotide sequence ID" value="NZ_JALPTH010000002.1"/>
</dbReference>
<sequence>MTQNKATQQTAAMRALLHAMAQDLGHPLAAAWEKAYWAAPRHHFLPERFHRGPECVPVDRREEPAEWLRAAYEDEPAITQFNDGEETGEDDTPWPSSSASAPSIVFRMLELLDVRDGQRVLEIGTGTGWNAGLLAQRLGGAGWVTSVEVDPGLAEGALARLRGAGLGVEVVAGDGAEGYAPGAPYDRVVATCSVREVPYAWVGQTAPGGVILTPWDSPWCCYGLLRLTVEGDGTASGRFAPHSAFMVMRGHRADLRIFRDVVRDGQVPEGSVTGLSPWAVAGDDLDARFAVGLSVGDVWHAWQEDPDVAGVAARLWVATVDGTSWAAVDVGGEQEFAVHQYGARRVWDEVAAAYAWWRGAGSPGVERFGLTVGAGGGGGRVWLDAPDRPVA</sequence>
<accession>A0ABT0I4H1</accession>
<name>A0ABT0I4H1_9ACTN</name>
<keyword evidence="5" id="KW-0963">Cytoplasm</keyword>
<dbReference type="PANTHER" id="PTHR11579:SF0">
    <property type="entry name" value="PROTEIN-L-ISOASPARTATE(D-ASPARTATE) O-METHYLTRANSFERASE"/>
    <property type="match status" value="1"/>
</dbReference>
<evidence type="ECO:0000256" key="9">
    <source>
        <dbReference type="ARBA" id="ARBA00030757"/>
    </source>
</evidence>
<comment type="subcellular location">
    <subcellularLocation>
        <location evidence="1">Cytoplasm</location>
    </subcellularLocation>
</comment>
<protein>
    <recommendedName>
        <fullName evidence="4">Protein-L-isoaspartate O-methyltransferase</fullName>
        <ecNumber evidence="3">2.1.1.77</ecNumber>
    </recommendedName>
    <alternativeName>
        <fullName evidence="11">L-isoaspartyl protein carboxyl methyltransferase</fullName>
    </alternativeName>
    <alternativeName>
        <fullName evidence="9">Protein L-isoaspartyl methyltransferase</fullName>
    </alternativeName>
    <alternativeName>
        <fullName evidence="10">Protein-beta-aspartate methyltransferase</fullName>
    </alternativeName>
</protein>
<evidence type="ECO:0000256" key="2">
    <source>
        <dbReference type="ARBA" id="ARBA00005369"/>
    </source>
</evidence>
<dbReference type="Pfam" id="PF01135">
    <property type="entry name" value="PCMT"/>
    <property type="match status" value="1"/>
</dbReference>
<keyword evidence="6 12" id="KW-0489">Methyltransferase</keyword>
<evidence type="ECO:0000256" key="10">
    <source>
        <dbReference type="ARBA" id="ARBA00031323"/>
    </source>
</evidence>
<dbReference type="Proteomes" id="UP001522868">
    <property type="component" value="Unassembled WGS sequence"/>
</dbReference>
<evidence type="ECO:0000256" key="3">
    <source>
        <dbReference type="ARBA" id="ARBA00011890"/>
    </source>
</evidence>
<organism evidence="12 13">
    <name type="scientific">Streptomyces lichenis</name>
    <dbReference type="NCBI Taxonomy" id="2306967"/>
    <lineage>
        <taxon>Bacteria</taxon>
        <taxon>Bacillati</taxon>
        <taxon>Actinomycetota</taxon>
        <taxon>Actinomycetes</taxon>
        <taxon>Kitasatosporales</taxon>
        <taxon>Streptomycetaceae</taxon>
        <taxon>Streptomyces</taxon>
    </lineage>
</organism>
<dbReference type="PANTHER" id="PTHR11579">
    <property type="entry name" value="PROTEIN-L-ISOASPARTATE O-METHYLTRANSFERASE"/>
    <property type="match status" value="1"/>
</dbReference>
<evidence type="ECO:0000256" key="11">
    <source>
        <dbReference type="ARBA" id="ARBA00031350"/>
    </source>
</evidence>
<evidence type="ECO:0000313" key="13">
    <source>
        <dbReference type="Proteomes" id="UP001522868"/>
    </source>
</evidence>
<evidence type="ECO:0000256" key="1">
    <source>
        <dbReference type="ARBA" id="ARBA00004496"/>
    </source>
</evidence>
<dbReference type="CDD" id="cd02440">
    <property type="entry name" value="AdoMet_MTases"/>
    <property type="match status" value="1"/>
</dbReference>
<dbReference type="GO" id="GO:0008168">
    <property type="term" value="F:methyltransferase activity"/>
    <property type="evidence" value="ECO:0007669"/>
    <property type="project" value="UniProtKB-KW"/>
</dbReference>
<evidence type="ECO:0000256" key="6">
    <source>
        <dbReference type="ARBA" id="ARBA00022603"/>
    </source>
</evidence>
<dbReference type="EC" id="2.1.1.77" evidence="3"/>
<dbReference type="GO" id="GO:0032259">
    <property type="term" value="P:methylation"/>
    <property type="evidence" value="ECO:0007669"/>
    <property type="project" value="UniProtKB-KW"/>
</dbReference>
<dbReference type="SUPFAM" id="SSF53335">
    <property type="entry name" value="S-adenosyl-L-methionine-dependent methyltransferases"/>
    <property type="match status" value="1"/>
</dbReference>
<dbReference type="EMBL" id="JALPTH010000002">
    <property type="protein sequence ID" value="MCK8676181.1"/>
    <property type="molecule type" value="Genomic_DNA"/>
</dbReference>
<keyword evidence="8" id="KW-0949">S-adenosyl-L-methionine</keyword>
<reference evidence="12 13" key="1">
    <citation type="submission" date="2022-04" db="EMBL/GenBank/DDBJ databases">
        <title>Streptomyces sp. nov. LCR6-01 isolated from Lichen of Dirinaria sp.</title>
        <authorList>
            <person name="Kanchanasin P."/>
            <person name="Tanasupawat S."/>
            <person name="Phongsopitanun W."/>
        </authorList>
    </citation>
    <scope>NUCLEOTIDE SEQUENCE [LARGE SCALE GENOMIC DNA]</scope>
    <source>
        <strain evidence="12 13">LCR6-01</strain>
    </source>
</reference>
<dbReference type="InterPro" id="IPR000682">
    <property type="entry name" value="PCMT"/>
</dbReference>
<keyword evidence="7" id="KW-0808">Transferase</keyword>
<comment type="caution">
    <text evidence="12">The sequence shown here is derived from an EMBL/GenBank/DDBJ whole genome shotgun (WGS) entry which is preliminary data.</text>
</comment>
<dbReference type="Gene3D" id="3.40.50.150">
    <property type="entry name" value="Vaccinia Virus protein VP39"/>
    <property type="match status" value="1"/>
</dbReference>
<evidence type="ECO:0000256" key="8">
    <source>
        <dbReference type="ARBA" id="ARBA00022691"/>
    </source>
</evidence>
<evidence type="ECO:0000313" key="12">
    <source>
        <dbReference type="EMBL" id="MCK8676181.1"/>
    </source>
</evidence>
<comment type="similarity">
    <text evidence="2">Belongs to the methyltransferase superfamily. L-isoaspartyl/D-aspartyl protein methyltransferase family.</text>
</comment>
<evidence type="ECO:0000256" key="4">
    <source>
        <dbReference type="ARBA" id="ARBA00013346"/>
    </source>
</evidence>
<dbReference type="InterPro" id="IPR029063">
    <property type="entry name" value="SAM-dependent_MTases_sf"/>
</dbReference>
<proteinExistence type="inferred from homology"/>
<evidence type="ECO:0000256" key="5">
    <source>
        <dbReference type="ARBA" id="ARBA00022490"/>
    </source>
</evidence>